<dbReference type="GO" id="GO:0061630">
    <property type="term" value="F:ubiquitin protein ligase activity"/>
    <property type="evidence" value="ECO:0007669"/>
    <property type="project" value="UniProtKB-EC"/>
</dbReference>
<evidence type="ECO:0000313" key="8">
    <source>
        <dbReference type="EMBL" id="EJW78122.1"/>
    </source>
</evidence>
<keyword evidence="3" id="KW-0808">Transferase</keyword>
<evidence type="ECO:0000256" key="3">
    <source>
        <dbReference type="ARBA" id="ARBA00022679"/>
    </source>
</evidence>
<feature type="transmembrane region" description="Helical" evidence="6">
    <location>
        <begin position="85"/>
        <end position="105"/>
    </location>
</feature>
<evidence type="ECO:0000259" key="7">
    <source>
        <dbReference type="PROSITE" id="PS50237"/>
    </source>
</evidence>
<evidence type="ECO:0000256" key="1">
    <source>
        <dbReference type="ARBA" id="ARBA00000885"/>
    </source>
</evidence>
<dbReference type="GO" id="GO:0000209">
    <property type="term" value="P:protein polyubiquitination"/>
    <property type="evidence" value="ECO:0007669"/>
    <property type="project" value="InterPro"/>
</dbReference>
<feature type="non-terminal residue" evidence="8">
    <location>
        <position position="1"/>
    </location>
</feature>
<feature type="active site" description="Glycyl thioester intermediate" evidence="5">
    <location>
        <position position="329"/>
    </location>
</feature>
<keyword evidence="4 5" id="KW-0833">Ubl conjugation pathway</keyword>
<feature type="domain" description="HECT" evidence="7">
    <location>
        <begin position="28"/>
        <end position="361"/>
    </location>
</feature>
<dbReference type="PANTHER" id="PTHR45700:SF2">
    <property type="entry name" value="UBIQUITIN-PROTEIN LIGASE E3C"/>
    <property type="match status" value="1"/>
</dbReference>
<evidence type="ECO:0000256" key="4">
    <source>
        <dbReference type="ARBA" id="ARBA00022786"/>
    </source>
</evidence>
<dbReference type="Pfam" id="PF00632">
    <property type="entry name" value="HECT"/>
    <property type="match status" value="1"/>
</dbReference>
<keyword evidence="6" id="KW-0812">Transmembrane</keyword>
<comment type="caution">
    <text evidence="8">The sequence shown here is derived from an EMBL/GenBank/DDBJ whole genome shotgun (WGS) entry which is preliminary data.</text>
</comment>
<accession>J9EM77</accession>
<dbReference type="Gene3D" id="3.30.2160.10">
    <property type="entry name" value="Hect, E3 ligase catalytic domain"/>
    <property type="match status" value="1"/>
</dbReference>
<evidence type="ECO:0000256" key="2">
    <source>
        <dbReference type="ARBA" id="ARBA00012485"/>
    </source>
</evidence>
<dbReference type="Gene3D" id="3.30.2410.10">
    <property type="entry name" value="Hect, E3 ligase catalytic domain"/>
    <property type="match status" value="1"/>
</dbReference>
<evidence type="ECO:0000313" key="9">
    <source>
        <dbReference type="Proteomes" id="UP000004810"/>
    </source>
</evidence>
<name>J9EM77_WUCBA</name>
<evidence type="ECO:0000256" key="5">
    <source>
        <dbReference type="PROSITE-ProRule" id="PRU00104"/>
    </source>
</evidence>
<dbReference type="AlphaFoldDB" id="J9EM77"/>
<dbReference type="EC" id="2.3.2.26" evidence="2"/>
<dbReference type="EMBL" id="ADBV01006945">
    <property type="protein sequence ID" value="EJW78122.1"/>
    <property type="molecule type" value="Genomic_DNA"/>
</dbReference>
<evidence type="ECO:0000256" key="6">
    <source>
        <dbReference type="SAM" id="Phobius"/>
    </source>
</evidence>
<dbReference type="Proteomes" id="UP000004810">
    <property type="component" value="Unassembled WGS sequence"/>
</dbReference>
<dbReference type="PROSITE" id="PS50237">
    <property type="entry name" value="HECT"/>
    <property type="match status" value="1"/>
</dbReference>
<proteinExistence type="predicted"/>
<dbReference type="FunFam" id="3.30.2160.10:FF:000002">
    <property type="entry name" value="Putative Ubiquitin-protein ligase E3C"/>
    <property type="match status" value="1"/>
</dbReference>
<dbReference type="InterPro" id="IPR035983">
    <property type="entry name" value="Hect_E3_ubiquitin_ligase"/>
</dbReference>
<reference evidence="9" key="1">
    <citation type="submission" date="2012-08" db="EMBL/GenBank/DDBJ databases">
        <title>The Genome Sequence of Wuchereria bancrofti.</title>
        <authorList>
            <person name="Nutman T.B."/>
            <person name="Fink D.L."/>
            <person name="Russ C."/>
            <person name="Young S."/>
            <person name="Zeng Q."/>
            <person name="Koehrsen M."/>
            <person name="Alvarado L."/>
            <person name="Berlin A."/>
            <person name="Chapman S.B."/>
            <person name="Chen Z."/>
            <person name="Freedman E."/>
            <person name="Gellesch M."/>
            <person name="Goldberg J."/>
            <person name="Griggs A."/>
            <person name="Gujja S."/>
            <person name="Heilman E.R."/>
            <person name="Heiman D."/>
            <person name="Hepburn T."/>
            <person name="Howarth C."/>
            <person name="Jen D."/>
            <person name="Larson L."/>
            <person name="Lewis B."/>
            <person name="Mehta T."/>
            <person name="Park D."/>
            <person name="Pearson M."/>
            <person name="Roberts A."/>
            <person name="Saif S."/>
            <person name="Shea T."/>
            <person name="Shenoy N."/>
            <person name="Sisk P."/>
            <person name="Stolte C."/>
            <person name="Sykes S."/>
            <person name="Walk T."/>
            <person name="White J."/>
            <person name="Yandava C."/>
            <person name="Haas B."/>
            <person name="Henn M.R."/>
            <person name="Nusbaum C."/>
            <person name="Birren B."/>
        </authorList>
    </citation>
    <scope>NUCLEOTIDE SEQUENCE [LARGE SCALE GENOMIC DNA]</scope>
    <source>
        <strain evidence="9">NA</strain>
    </source>
</reference>
<dbReference type="PANTHER" id="PTHR45700">
    <property type="entry name" value="UBIQUITIN-PROTEIN LIGASE E3C"/>
    <property type="match status" value="1"/>
</dbReference>
<organism evidence="8 9">
    <name type="scientific">Wuchereria bancrofti</name>
    <dbReference type="NCBI Taxonomy" id="6293"/>
    <lineage>
        <taxon>Eukaryota</taxon>
        <taxon>Metazoa</taxon>
        <taxon>Ecdysozoa</taxon>
        <taxon>Nematoda</taxon>
        <taxon>Chromadorea</taxon>
        <taxon>Rhabditida</taxon>
        <taxon>Spirurina</taxon>
        <taxon>Spiruromorpha</taxon>
        <taxon>Filarioidea</taxon>
        <taxon>Onchocercidae</taxon>
        <taxon>Wuchereria</taxon>
    </lineage>
</organism>
<dbReference type="Gene3D" id="3.90.1750.10">
    <property type="entry name" value="Hect, E3 ligase catalytic domains"/>
    <property type="match status" value="1"/>
</dbReference>
<dbReference type="InterPro" id="IPR044611">
    <property type="entry name" value="E3A/B/C-like"/>
</dbReference>
<dbReference type="GO" id="GO:0006511">
    <property type="term" value="P:ubiquitin-dependent protein catabolic process"/>
    <property type="evidence" value="ECO:0007669"/>
    <property type="project" value="TreeGrafter"/>
</dbReference>
<dbReference type="InterPro" id="IPR000569">
    <property type="entry name" value="HECT_dom"/>
</dbReference>
<dbReference type="SUPFAM" id="SSF56204">
    <property type="entry name" value="Hect, E3 ligase catalytic domain"/>
    <property type="match status" value="1"/>
</dbReference>
<keyword evidence="6" id="KW-1133">Transmembrane helix</keyword>
<sequence length="361" mass="41491">RNRHFIAVHRAALYEDAFRALQPHIVPDMKSTIRVQMVNWAGLEEAGVDGGGIFREFLFELLQTALDPSRGFLLQPMNSFYIQTLWHHFFIRIILSIIFISSLIYEGLLADIRFANFFLLQWMGNPDGTVLDLELVKSYDPLLHKNLKFLKRCSTEEIENLDLDFSVMTDNFGVTEKVELKKDGSCIKVTADNRMEYIQLYVNYYLSKRLSPMIAALRSGLRNVIDPEWLRMFSPLEISMLVGGSDSEIDFNELKKFTTVHNIKSEHDQEYMDLFWLVINEFSSGDKKKLLKFITGCPRPPIMGFKTLTPPMGIQLVHDVDKLPTAATCMNLLKLPLYDNAETLRRKLIYAVNCGAGFELS</sequence>
<gene>
    <name evidence="8" type="ORF">WUBG_10970</name>
</gene>
<comment type="catalytic activity">
    <reaction evidence="1">
        <text>S-ubiquitinyl-[E2 ubiquitin-conjugating enzyme]-L-cysteine + [acceptor protein]-L-lysine = [E2 ubiquitin-conjugating enzyme]-L-cysteine + N(6)-ubiquitinyl-[acceptor protein]-L-lysine.</text>
        <dbReference type="EC" id="2.3.2.26"/>
    </reaction>
</comment>
<dbReference type="SMART" id="SM00119">
    <property type="entry name" value="HECTc"/>
    <property type="match status" value="1"/>
</dbReference>
<protein>
    <recommendedName>
        <fullName evidence="2">HECT-type E3 ubiquitin transferase</fullName>
        <ecNumber evidence="2">2.3.2.26</ecNumber>
    </recommendedName>
</protein>
<keyword evidence="6" id="KW-0472">Membrane</keyword>